<evidence type="ECO:0000313" key="3">
    <source>
        <dbReference type="Proteomes" id="UP000436088"/>
    </source>
</evidence>
<accession>A0A6A3A8Q9</accession>
<keyword evidence="3" id="KW-1185">Reference proteome</keyword>
<proteinExistence type="predicted"/>
<dbReference type="Proteomes" id="UP000436088">
    <property type="component" value="Unassembled WGS sequence"/>
</dbReference>
<dbReference type="PANTHER" id="PTHR12136:SF41">
    <property type="entry name" value="PLECKSTRIN HOMOLOGY (PH) AND LIPID-BINDING START DOMAINS-CONTAINING PROTEIN"/>
    <property type="match status" value="1"/>
</dbReference>
<reference evidence="2" key="1">
    <citation type="submission" date="2019-09" db="EMBL/GenBank/DDBJ databases">
        <title>Draft genome information of white flower Hibiscus syriacus.</title>
        <authorList>
            <person name="Kim Y.-M."/>
        </authorList>
    </citation>
    <scope>NUCLEOTIDE SEQUENCE [LARGE SCALE GENOMIC DNA]</scope>
    <source>
        <strain evidence="2">YM2019G1</strain>
    </source>
</reference>
<dbReference type="Gene3D" id="3.30.530.20">
    <property type="match status" value="1"/>
</dbReference>
<dbReference type="InterPro" id="IPR023393">
    <property type="entry name" value="START-like_dom_sf"/>
</dbReference>
<dbReference type="PROSITE" id="PS50003">
    <property type="entry name" value="PH_DOMAIN"/>
    <property type="match status" value="1"/>
</dbReference>
<name>A0A6A3A8Q9_HIBSY</name>
<sequence length="395" mass="44595">MAGSQIGEVFFIFTLYNSSNPNDQLKLGASSPEKTARWIQSFQEAASKCDTYPGTDVACLTSRWQSFRSSCSGNANHNNSIDWTLGSSTKMDRVASDVVAPSHWTIFGCQNDCSKKLKIGILMERRMKRRDLLLRRYWRREDDGAYGIILYHSVFHKKCPPEKSYVRVCLKSAMDCFSLIGGGYVISPLNERKHSVVKHMLAADWKFWKSYLQTSAARSITICMLERVAGSHIFCHNFAWNLCRLLAALRELFKAKQGKYPSTDISSGEWIEAEKSKENMSEGIEKESSENSSLVGFSDSADEFFDAPEQTDYDQSIDRWDSDFGPEVYAQDTRQPKLSTAAVFVKKLHDIAVQKRGYMDLQDMTKVDGIGCSYGNTLPKDPTCTLSCSWTEADT</sequence>
<dbReference type="InterPro" id="IPR045096">
    <property type="entry name" value="EDR2-like"/>
</dbReference>
<comment type="caution">
    <text evidence="2">The sequence shown here is derived from an EMBL/GenBank/DDBJ whole genome shotgun (WGS) entry which is preliminary data.</text>
</comment>
<dbReference type="AlphaFoldDB" id="A0A6A3A8Q9"/>
<evidence type="ECO:0000259" key="1">
    <source>
        <dbReference type="PROSITE" id="PS50003"/>
    </source>
</evidence>
<dbReference type="InterPro" id="IPR001849">
    <property type="entry name" value="PH_domain"/>
</dbReference>
<gene>
    <name evidence="2" type="ORF">F3Y22_tig00110556pilonHSYRG00830</name>
</gene>
<feature type="domain" description="PH" evidence="1">
    <location>
        <begin position="1"/>
        <end position="47"/>
    </location>
</feature>
<dbReference type="SUPFAM" id="SSF55961">
    <property type="entry name" value="Bet v1-like"/>
    <property type="match status" value="1"/>
</dbReference>
<protein>
    <submittedName>
        <fullName evidence="2">Pleckstrin (PH) and lipid-binding START domains-containing protein isoform 3</fullName>
    </submittedName>
</protein>
<evidence type="ECO:0000313" key="2">
    <source>
        <dbReference type="EMBL" id="KAE8700831.1"/>
    </source>
</evidence>
<organism evidence="2 3">
    <name type="scientific">Hibiscus syriacus</name>
    <name type="common">Rose of Sharon</name>
    <dbReference type="NCBI Taxonomy" id="106335"/>
    <lineage>
        <taxon>Eukaryota</taxon>
        <taxon>Viridiplantae</taxon>
        <taxon>Streptophyta</taxon>
        <taxon>Embryophyta</taxon>
        <taxon>Tracheophyta</taxon>
        <taxon>Spermatophyta</taxon>
        <taxon>Magnoliopsida</taxon>
        <taxon>eudicotyledons</taxon>
        <taxon>Gunneridae</taxon>
        <taxon>Pentapetalae</taxon>
        <taxon>rosids</taxon>
        <taxon>malvids</taxon>
        <taxon>Malvales</taxon>
        <taxon>Malvaceae</taxon>
        <taxon>Malvoideae</taxon>
        <taxon>Hibiscus</taxon>
    </lineage>
</organism>
<dbReference type="PANTHER" id="PTHR12136">
    <property type="entry name" value="ENHANCED DISEASE RESISTANCE-RELATED"/>
    <property type="match status" value="1"/>
</dbReference>
<dbReference type="EMBL" id="VEPZ02001028">
    <property type="protein sequence ID" value="KAE8700831.1"/>
    <property type="molecule type" value="Genomic_DNA"/>
</dbReference>